<protein>
    <submittedName>
        <fullName evidence="1">Uncharacterized protein</fullName>
    </submittedName>
</protein>
<keyword evidence="2" id="KW-1185">Reference proteome</keyword>
<dbReference type="Proteomes" id="UP000249590">
    <property type="component" value="Unassembled WGS sequence"/>
</dbReference>
<accession>A0A8B2NZ49</accession>
<organism evidence="1 2">
    <name type="scientific">Acuticoccus sediminis</name>
    <dbReference type="NCBI Taxonomy" id="2184697"/>
    <lineage>
        <taxon>Bacteria</taxon>
        <taxon>Pseudomonadati</taxon>
        <taxon>Pseudomonadota</taxon>
        <taxon>Alphaproteobacteria</taxon>
        <taxon>Hyphomicrobiales</taxon>
        <taxon>Amorphaceae</taxon>
        <taxon>Acuticoccus</taxon>
    </lineage>
</organism>
<gene>
    <name evidence="1" type="ORF">DLJ53_10515</name>
</gene>
<reference evidence="1 2" key="1">
    <citation type="submission" date="2018-05" db="EMBL/GenBank/DDBJ databases">
        <title>Acuticoccus sediminis sp. nov., isolated from deep-sea sediment of Indian Ocean.</title>
        <authorList>
            <person name="Liu X."/>
            <person name="Lai Q."/>
            <person name="Du Y."/>
            <person name="Sun F."/>
            <person name="Zhang X."/>
            <person name="Wang S."/>
            <person name="Shao Z."/>
        </authorList>
    </citation>
    <scope>NUCLEOTIDE SEQUENCE [LARGE SCALE GENOMIC DNA]</scope>
    <source>
        <strain evidence="1 2">PTG4-2</strain>
    </source>
</reference>
<dbReference type="EMBL" id="QHHQ01000002">
    <property type="protein sequence ID" value="RAI01830.1"/>
    <property type="molecule type" value="Genomic_DNA"/>
</dbReference>
<evidence type="ECO:0000313" key="1">
    <source>
        <dbReference type="EMBL" id="RAI01830.1"/>
    </source>
</evidence>
<dbReference type="AlphaFoldDB" id="A0A8B2NZ49"/>
<sequence length="259" mass="26982">MNLTEATIISVAGSVHQPGQRSGDLTELLRGNAGAPFTTFALAVDAALRGIAADKLCADGAASPPTLDVTFVELALMTDEAGRAATREALSRVAGAYADASIDPGERRLSATVVWSPRQMLQDQMALAGMPVPADPLPLLRADFDAMVKAYAETALTLPPDEKAAAAERLSPAPPADLAALMIASPQTRRLPFDSSVLATTERLIAASQPGYAAVTILAVERALGGDATPVGGILDIDDDAVRSLYRGDWTFNKPTTTK</sequence>
<dbReference type="RefSeq" id="WP_111344992.1">
    <property type="nucleotide sequence ID" value="NZ_QHHQ01000002.1"/>
</dbReference>
<name>A0A8B2NZ49_9HYPH</name>
<proteinExistence type="predicted"/>
<dbReference type="OrthoDB" id="7068592at2"/>
<comment type="caution">
    <text evidence="1">The sequence shown here is derived from an EMBL/GenBank/DDBJ whole genome shotgun (WGS) entry which is preliminary data.</text>
</comment>
<evidence type="ECO:0000313" key="2">
    <source>
        <dbReference type="Proteomes" id="UP000249590"/>
    </source>
</evidence>